<dbReference type="SMART" id="SM00248">
    <property type="entry name" value="ANK"/>
    <property type="match status" value="1"/>
</dbReference>
<accession>A0A1B0BUV9</accession>
<reference evidence="3" key="1">
    <citation type="submission" date="2015-01" db="EMBL/GenBank/DDBJ databases">
        <authorList>
            <person name="Aksoy S."/>
            <person name="Warren W."/>
            <person name="Wilson R.K."/>
        </authorList>
    </citation>
    <scope>NUCLEOTIDE SEQUENCE [LARGE SCALE GENOMIC DNA]</scope>
    <source>
        <strain evidence="3">IAEA</strain>
    </source>
</reference>
<dbReference type="VEuPathDB" id="VectorBase:GPPI041180"/>
<dbReference type="PROSITE" id="PS50297">
    <property type="entry name" value="ANK_REP_REGION"/>
    <property type="match status" value="1"/>
</dbReference>
<dbReference type="Proteomes" id="UP000092460">
    <property type="component" value="Unassembled WGS sequence"/>
</dbReference>
<dbReference type="STRING" id="67801.A0A1B0BUV9"/>
<dbReference type="EnsemblMetazoa" id="GPPI041180-RA">
    <property type="protein sequence ID" value="GPPI041180-PA"/>
    <property type="gene ID" value="GPPI041180"/>
</dbReference>
<protein>
    <submittedName>
        <fullName evidence="2">Uncharacterized protein</fullName>
    </submittedName>
</protein>
<feature type="repeat" description="ANK" evidence="1">
    <location>
        <begin position="135"/>
        <end position="167"/>
    </location>
</feature>
<dbReference type="InterPro" id="IPR036770">
    <property type="entry name" value="Ankyrin_rpt-contain_sf"/>
</dbReference>
<evidence type="ECO:0000313" key="3">
    <source>
        <dbReference type="Proteomes" id="UP000092460"/>
    </source>
</evidence>
<keyword evidence="1" id="KW-0040">ANK repeat</keyword>
<reference evidence="2" key="2">
    <citation type="submission" date="2020-05" db="UniProtKB">
        <authorList>
            <consortium name="EnsemblMetazoa"/>
        </authorList>
    </citation>
    <scope>IDENTIFICATION</scope>
    <source>
        <strain evidence="2">IAEA</strain>
    </source>
</reference>
<dbReference type="EMBL" id="JXJN01020935">
    <property type="status" value="NOT_ANNOTATED_CDS"/>
    <property type="molecule type" value="Genomic_DNA"/>
</dbReference>
<dbReference type="Pfam" id="PF00023">
    <property type="entry name" value="Ank"/>
    <property type="match status" value="1"/>
</dbReference>
<dbReference type="PROSITE" id="PS50088">
    <property type="entry name" value="ANK_REPEAT"/>
    <property type="match status" value="1"/>
</dbReference>
<dbReference type="Gene3D" id="1.25.40.20">
    <property type="entry name" value="Ankyrin repeat-containing domain"/>
    <property type="match status" value="1"/>
</dbReference>
<name>A0A1B0BUV9_9MUSC</name>
<dbReference type="InterPro" id="IPR002110">
    <property type="entry name" value="Ankyrin_rpt"/>
</dbReference>
<proteinExistence type="predicted"/>
<organism evidence="2 3">
    <name type="scientific">Glossina palpalis gambiensis</name>
    <dbReference type="NCBI Taxonomy" id="67801"/>
    <lineage>
        <taxon>Eukaryota</taxon>
        <taxon>Metazoa</taxon>
        <taxon>Ecdysozoa</taxon>
        <taxon>Arthropoda</taxon>
        <taxon>Hexapoda</taxon>
        <taxon>Insecta</taxon>
        <taxon>Pterygota</taxon>
        <taxon>Neoptera</taxon>
        <taxon>Endopterygota</taxon>
        <taxon>Diptera</taxon>
        <taxon>Brachycera</taxon>
        <taxon>Muscomorpha</taxon>
        <taxon>Hippoboscoidea</taxon>
        <taxon>Glossinidae</taxon>
        <taxon>Glossina</taxon>
    </lineage>
</organism>
<keyword evidence="3" id="KW-1185">Reference proteome</keyword>
<evidence type="ECO:0000256" key="1">
    <source>
        <dbReference type="PROSITE-ProRule" id="PRU00023"/>
    </source>
</evidence>
<dbReference type="SUPFAM" id="SSF48403">
    <property type="entry name" value="Ankyrin repeat"/>
    <property type="match status" value="1"/>
</dbReference>
<sequence length="174" mass="20157">MTYDLAGNRTMNCVSRILELVQSNYHGLFSIIYYFSRKEVPAEAVVPPKFIWIRAVHVSEGDKLEEDRGRKRIDILRFDNESLNGNDEHVEEFTSLYYYYAKTFESTGSIVSRMESYYRGRTFGKKQHPRTMDAMLMTPLHYAVACGHLECVRLLLEHGAVVNTTNSITCRMLI</sequence>
<evidence type="ECO:0000313" key="2">
    <source>
        <dbReference type="EnsemblMetazoa" id="GPPI041180-PA"/>
    </source>
</evidence>
<dbReference type="AlphaFoldDB" id="A0A1B0BUV9"/>